<reference evidence="2 3" key="1">
    <citation type="submission" date="2016-12" db="EMBL/GenBank/DDBJ databases">
        <title>The new phylogeny of genus Mycobacterium.</title>
        <authorList>
            <person name="Tortoli E."/>
            <person name="Trovato A."/>
            <person name="Cirillo D.M."/>
        </authorList>
    </citation>
    <scope>NUCLEOTIDE SEQUENCE [LARGE SCALE GENOMIC DNA]</scope>
    <source>
        <strain evidence="2 3">CCUG 66554</strain>
    </source>
</reference>
<dbReference type="RefSeq" id="WP_079633219.1">
    <property type="nucleotide sequence ID" value="NZ_MVII01000045.1"/>
</dbReference>
<dbReference type="OrthoDB" id="4827574at2"/>
<feature type="domain" description="Knr4/Smi1-like" evidence="1">
    <location>
        <begin position="18"/>
        <end position="158"/>
    </location>
</feature>
<dbReference type="InterPro" id="IPR018958">
    <property type="entry name" value="Knr4/Smi1-like_dom"/>
</dbReference>
<sequence length="166" mass="18671">MDPAQIWRLPPYEAYVQSALIGELLESTEQRLGVRLPAAYVALLRAQNGGYLGVGFPENRNYNTTHTVIRGIGTEYPYLAKEAWWHDDEDFEPIPAGAQWLIPFDGDGHWDLCLDYRQSPTDSIGLRTDPAVVVIDTEELDPNIESFVADSFEAYLAQLVPVDDDE</sequence>
<dbReference type="SUPFAM" id="SSF160631">
    <property type="entry name" value="SMI1/KNR4-like"/>
    <property type="match status" value="1"/>
</dbReference>
<comment type="caution">
    <text evidence="2">The sequence shown here is derived from an EMBL/GenBank/DDBJ whole genome shotgun (WGS) entry which is preliminary data.</text>
</comment>
<dbReference type="STRING" id="1578165.BKG68_05560"/>
<name>A0A1X0ILB2_9MYCO</name>
<dbReference type="Pfam" id="PF09346">
    <property type="entry name" value="SMI1_KNR4"/>
    <property type="match status" value="1"/>
</dbReference>
<dbReference type="SMART" id="SM00860">
    <property type="entry name" value="SMI1_KNR4"/>
    <property type="match status" value="1"/>
</dbReference>
<gene>
    <name evidence="2" type="ORF">BST43_24360</name>
</gene>
<dbReference type="Gene3D" id="3.40.1580.10">
    <property type="entry name" value="SMI1/KNR4-like"/>
    <property type="match status" value="1"/>
</dbReference>
<dbReference type="EMBL" id="MVII01000045">
    <property type="protein sequence ID" value="ORB48609.1"/>
    <property type="molecule type" value="Genomic_DNA"/>
</dbReference>
<evidence type="ECO:0000259" key="1">
    <source>
        <dbReference type="SMART" id="SM00860"/>
    </source>
</evidence>
<accession>A0A1X0ILB2</accession>
<dbReference type="InterPro" id="IPR037883">
    <property type="entry name" value="Knr4/Smi1-like_sf"/>
</dbReference>
<dbReference type="Proteomes" id="UP000192434">
    <property type="component" value="Unassembled WGS sequence"/>
</dbReference>
<evidence type="ECO:0000313" key="3">
    <source>
        <dbReference type="Proteomes" id="UP000192434"/>
    </source>
</evidence>
<proteinExistence type="predicted"/>
<organism evidence="2 3">
    <name type="scientific">Mycobacteroides saopaulense</name>
    <dbReference type="NCBI Taxonomy" id="1578165"/>
    <lineage>
        <taxon>Bacteria</taxon>
        <taxon>Bacillati</taxon>
        <taxon>Actinomycetota</taxon>
        <taxon>Actinomycetes</taxon>
        <taxon>Mycobacteriales</taxon>
        <taxon>Mycobacteriaceae</taxon>
        <taxon>Mycobacteroides</taxon>
    </lineage>
</organism>
<protein>
    <submittedName>
        <fullName evidence="2">SMI1/KNR4 family protein</fullName>
    </submittedName>
</protein>
<evidence type="ECO:0000313" key="2">
    <source>
        <dbReference type="EMBL" id="ORB48609.1"/>
    </source>
</evidence>
<dbReference type="AlphaFoldDB" id="A0A1X0ILB2"/>